<dbReference type="GeneID" id="9802823"/>
<dbReference type="CTD" id="9802823"/>
<dbReference type="EMBL" id="WUAV01000003">
    <property type="protein sequence ID" value="KAF1761917.1"/>
    <property type="molecule type" value="Genomic_DNA"/>
</dbReference>
<dbReference type="InterPro" id="IPR009545">
    <property type="entry name" value="Claudin-like"/>
</dbReference>
<organism evidence="1 2">
    <name type="scientific">Caenorhabditis remanei</name>
    <name type="common">Caenorhabditis vulgaris</name>
    <dbReference type="NCBI Taxonomy" id="31234"/>
    <lineage>
        <taxon>Eukaryota</taxon>
        <taxon>Metazoa</taxon>
        <taxon>Ecdysozoa</taxon>
        <taxon>Nematoda</taxon>
        <taxon>Chromadorea</taxon>
        <taxon>Rhabditida</taxon>
        <taxon>Rhabditina</taxon>
        <taxon>Rhabditomorpha</taxon>
        <taxon>Rhabditoidea</taxon>
        <taxon>Rhabditidae</taxon>
        <taxon>Peloderinae</taxon>
        <taxon>Caenorhabditis</taxon>
    </lineage>
</organism>
<dbReference type="KEGG" id="crq:GCK72_010176"/>
<proteinExistence type="predicted"/>
<reference evidence="1 2" key="1">
    <citation type="submission" date="2019-12" db="EMBL/GenBank/DDBJ databases">
        <title>Chromosome-level assembly of the Caenorhabditis remanei genome.</title>
        <authorList>
            <person name="Teterina A.A."/>
            <person name="Willis J.H."/>
            <person name="Phillips P.C."/>
        </authorList>
    </citation>
    <scope>NUCLEOTIDE SEQUENCE [LARGE SCALE GENOMIC DNA]</scope>
    <source>
        <strain evidence="1 2">PX506</strain>
        <tissue evidence="1">Whole organism</tissue>
    </source>
</reference>
<dbReference type="Proteomes" id="UP000483820">
    <property type="component" value="Chromosome III"/>
</dbReference>
<protein>
    <submittedName>
        <fullName evidence="1">Uncharacterized protein</fullName>
    </submittedName>
</protein>
<dbReference type="PANTHER" id="PTHR34151:SF1">
    <property type="entry name" value="CASP-LIKE PROTEIN-RELATED"/>
    <property type="match status" value="1"/>
</dbReference>
<name>A0A2P4V9V7_CAERE</name>
<evidence type="ECO:0000313" key="1">
    <source>
        <dbReference type="EMBL" id="KAF1761917.1"/>
    </source>
</evidence>
<evidence type="ECO:0000313" key="2">
    <source>
        <dbReference type="Proteomes" id="UP000483820"/>
    </source>
</evidence>
<dbReference type="Pfam" id="PF06653">
    <property type="entry name" value="Claudin_3"/>
    <property type="match status" value="1"/>
</dbReference>
<dbReference type="PANTHER" id="PTHR34151">
    <property type="entry name" value="PROTEIN CBG24195"/>
    <property type="match status" value="1"/>
</dbReference>
<accession>A0A2P4V9V7</accession>
<sequence length="159" mass="17937">MIDQKLFILGILIVFAFVLNAIGVFTPCWIVDSFGFTSRIVPYNRYAPLWFLAATVSMYLSFVLYIFMILIYTYSLLIVHRKGYSRSVKKWFSLITNASGMIVCFTVLALILIGVNISKASNSSDSYTLGYSAWLCVASAVISLGIFFNVVFFVHKECK</sequence>
<comment type="caution">
    <text evidence="1">The sequence shown here is derived from an EMBL/GenBank/DDBJ whole genome shotgun (WGS) entry which is preliminary data.</text>
</comment>
<dbReference type="AlphaFoldDB" id="A0A2P4V9V7"/>
<dbReference type="RefSeq" id="XP_003104209.2">
    <property type="nucleotide sequence ID" value="XM_003104161.2"/>
</dbReference>
<gene>
    <name evidence="1" type="ORF">GCK72_010176</name>
</gene>